<evidence type="ECO:0000256" key="5">
    <source>
        <dbReference type="ARBA" id="ARBA00022989"/>
    </source>
</evidence>
<reference evidence="8 9" key="1">
    <citation type="submission" date="2022-11" db="EMBL/GenBank/DDBJ databases">
        <title>Whole genome sequence of Eschrichtius robustus ER-17-0199.</title>
        <authorList>
            <person name="Bruniche-Olsen A."/>
            <person name="Black A.N."/>
            <person name="Fields C.J."/>
            <person name="Walden K."/>
            <person name="Dewoody J.A."/>
        </authorList>
    </citation>
    <scope>NUCLEOTIDE SEQUENCE [LARGE SCALE GENOMIC DNA]</scope>
    <source>
        <strain evidence="8">ER-17-0199</strain>
        <tissue evidence="8">Blubber</tissue>
    </source>
</reference>
<evidence type="ECO:0000313" key="9">
    <source>
        <dbReference type="Proteomes" id="UP001159641"/>
    </source>
</evidence>
<evidence type="ECO:0000256" key="1">
    <source>
        <dbReference type="ARBA" id="ARBA00004141"/>
    </source>
</evidence>
<dbReference type="InterPro" id="IPR009262">
    <property type="entry name" value="SLC35_F1/F2/F6"/>
</dbReference>
<evidence type="ECO:0000256" key="6">
    <source>
        <dbReference type="ARBA" id="ARBA00023136"/>
    </source>
</evidence>
<dbReference type="Pfam" id="PF06027">
    <property type="entry name" value="SLC35F"/>
    <property type="match status" value="1"/>
</dbReference>
<proteinExistence type="inferred from homology"/>
<dbReference type="EMBL" id="JAIQCJ010002212">
    <property type="protein sequence ID" value="KAJ8779784.1"/>
    <property type="molecule type" value="Genomic_DNA"/>
</dbReference>
<organism evidence="8 9">
    <name type="scientific">Eschrichtius robustus</name>
    <name type="common">California gray whale</name>
    <name type="synonym">Eschrichtius gibbosus</name>
    <dbReference type="NCBI Taxonomy" id="9764"/>
    <lineage>
        <taxon>Eukaryota</taxon>
        <taxon>Metazoa</taxon>
        <taxon>Chordata</taxon>
        <taxon>Craniata</taxon>
        <taxon>Vertebrata</taxon>
        <taxon>Euteleostomi</taxon>
        <taxon>Mammalia</taxon>
        <taxon>Eutheria</taxon>
        <taxon>Laurasiatheria</taxon>
        <taxon>Artiodactyla</taxon>
        <taxon>Whippomorpha</taxon>
        <taxon>Cetacea</taxon>
        <taxon>Mysticeti</taxon>
        <taxon>Eschrichtiidae</taxon>
        <taxon>Eschrichtius</taxon>
    </lineage>
</organism>
<keyword evidence="4" id="KW-0812">Transmembrane</keyword>
<dbReference type="Proteomes" id="UP001159641">
    <property type="component" value="Unassembled WGS sequence"/>
</dbReference>
<comment type="similarity">
    <text evidence="2">Belongs to the SLC35F solute transporter family.</text>
</comment>
<keyword evidence="3" id="KW-0813">Transport</keyword>
<evidence type="ECO:0000313" key="8">
    <source>
        <dbReference type="EMBL" id="KAJ8779784.1"/>
    </source>
</evidence>
<gene>
    <name evidence="8" type="ORF">J1605_012271</name>
</gene>
<name>A0AB34GK61_ESCRO</name>
<protein>
    <submittedName>
        <fullName evidence="8">Uncharacterized protein</fullName>
    </submittedName>
</protein>
<dbReference type="GO" id="GO:0022857">
    <property type="term" value="F:transmembrane transporter activity"/>
    <property type="evidence" value="ECO:0007669"/>
    <property type="project" value="InterPro"/>
</dbReference>
<evidence type="ECO:0000256" key="2">
    <source>
        <dbReference type="ARBA" id="ARBA00007863"/>
    </source>
</evidence>
<keyword evidence="5" id="KW-1133">Transmembrane helix</keyword>
<accession>A0AB34GK61</accession>
<dbReference type="GO" id="GO:0016020">
    <property type="term" value="C:membrane"/>
    <property type="evidence" value="ECO:0007669"/>
    <property type="project" value="UniProtKB-SubCell"/>
</dbReference>
<dbReference type="PANTHER" id="PTHR14233">
    <property type="entry name" value="DUF914-RELATED"/>
    <property type="match status" value="1"/>
</dbReference>
<keyword evidence="9" id="KW-1185">Reference proteome</keyword>
<sequence>MCQAPPGVWQRGHPAGEENLLAILRRRWWKYMILGLIDLEANYLVVKAYQYTTLTSIQVPRLSSLLIFLIFQM</sequence>
<dbReference type="InterPro" id="IPR052221">
    <property type="entry name" value="SLC35F_Transporter"/>
</dbReference>
<keyword evidence="6" id="KW-0472">Membrane</keyword>
<comment type="subcellular location">
    <subcellularLocation>
        <location evidence="1">Membrane</location>
        <topology evidence="1">Multi-pass membrane protein</topology>
    </subcellularLocation>
</comment>
<dbReference type="AlphaFoldDB" id="A0AB34GK61"/>
<comment type="function">
    <text evidence="7">Putative solute transporter.</text>
</comment>
<dbReference type="PANTHER" id="PTHR14233:SF10">
    <property type="entry name" value="SOLUTE CARRIER FAMILY 35 MEMBER F1"/>
    <property type="match status" value="1"/>
</dbReference>
<evidence type="ECO:0000256" key="7">
    <source>
        <dbReference type="ARBA" id="ARBA00037727"/>
    </source>
</evidence>
<evidence type="ECO:0000256" key="3">
    <source>
        <dbReference type="ARBA" id="ARBA00022448"/>
    </source>
</evidence>
<evidence type="ECO:0000256" key="4">
    <source>
        <dbReference type="ARBA" id="ARBA00022692"/>
    </source>
</evidence>
<comment type="caution">
    <text evidence="8">The sequence shown here is derived from an EMBL/GenBank/DDBJ whole genome shotgun (WGS) entry which is preliminary data.</text>
</comment>